<dbReference type="Gene3D" id="1.10.10.690">
    <property type="entry name" value="YidB-like"/>
    <property type="match status" value="1"/>
</dbReference>
<protein>
    <submittedName>
        <fullName evidence="1">DUF937 domain-containing protein</fullName>
    </submittedName>
</protein>
<proteinExistence type="predicted"/>
<dbReference type="Pfam" id="PF20159">
    <property type="entry name" value="YidB"/>
    <property type="match status" value="1"/>
</dbReference>
<gene>
    <name evidence="1" type="ORF">FN976_19170</name>
</gene>
<comment type="caution">
    <text evidence="1">The sequence shown here is derived from an EMBL/GenBank/DDBJ whole genome shotgun (WGS) entry which is preliminary data.</text>
</comment>
<dbReference type="AlphaFoldDB" id="A0A562ZLF5"/>
<sequence length="179" mass="19187">MNAHPLLGQILGGVFGHAMQRRGMPPRAGRGLGGAAVGGILAGMLGRGRGGRGNMLMLLLPLALRWVQRNGGIAAVLKRFQQQGYGPQAKSWVATGENKRLDEHAIHELVGQREMAQLSQQLGVPQHEVAQGFAEILPEVVDQLTPAGRLPAEADDLLEDGRSELEQEIGQVQQKESTP</sequence>
<dbReference type="RefSeq" id="WP_145894670.1">
    <property type="nucleotide sequence ID" value="NZ_VOBQ01000015.1"/>
</dbReference>
<reference evidence="1 2" key="1">
    <citation type="submission" date="2019-07" db="EMBL/GenBank/DDBJ databases">
        <title>Caenimonas sedimenti sp. nov., isolated from activated sludge.</title>
        <authorList>
            <person name="Xu J."/>
        </authorList>
    </citation>
    <scope>NUCLEOTIDE SEQUENCE [LARGE SCALE GENOMIC DNA]</scope>
    <source>
        <strain evidence="1 2">HX-9-20</strain>
    </source>
</reference>
<dbReference type="OrthoDB" id="9795283at2"/>
<dbReference type="Proteomes" id="UP000318199">
    <property type="component" value="Unassembled WGS sequence"/>
</dbReference>
<dbReference type="EMBL" id="VOBQ01000015">
    <property type="protein sequence ID" value="TWO69412.1"/>
    <property type="molecule type" value="Genomic_DNA"/>
</dbReference>
<organism evidence="1 2">
    <name type="scientific">Caenimonas sedimenti</name>
    <dbReference type="NCBI Taxonomy" id="2596921"/>
    <lineage>
        <taxon>Bacteria</taxon>
        <taxon>Pseudomonadati</taxon>
        <taxon>Pseudomonadota</taxon>
        <taxon>Betaproteobacteria</taxon>
        <taxon>Burkholderiales</taxon>
        <taxon>Comamonadaceae</taxon>
        <taxon>Caenimonas</taxon>
    </lineage>
</organism>
<evidence type="ECO:0000313" key="1">
    <source>
        <dbReference type="EMBL" id="TWO69412.1"/>
    </source>
</evidence>
<evidence type="ECO:0000313" key="2">
    <source>
        <dbReference type="Proteomes" id="UP000318199"/>
    </source>
</evidence>
<name>A0A562ZLF5_9BURK</name>
<dbReference type="SUPFAM" id="SSF140804">
    <property type="entry name" value="YidB-like"/>
    <property type="match status" value="1"/>
</dbReference>
<accession>A0A562ZLF5</accession>
<keyword evidence="2" id="KW-1185">Reference proteome</keyword>
<dbReference type="InterPro" id="IPR027405">
    <property type="entry name" value="YidB-like"/>
</dbReference>
<dbReference type="InterPro" id="IPR045372">
    <property type="entry name" value="YidB"/>
</dbReference>